<name>A0ABT1NHL0_9FIRM</name>
<evidence type="ECO:0000256" key="1">
    <source>
        <dbReference type="SAM" id="Phobius"/>
    </source>
</evidence>
<dbReference type="EMBL" id="JAJEKE010000006">
    <property type="protein sequence ID" value="MCQ1529638.1"/>
    <property type="molecule type" value="Genomic_DNA"/>
</dbReference>
<feature type="transmembrane region" description="Helical" evidence="1">
    <location>
        <begin position="12"/>
        <end position="32"/>
    </location>
</feature>
<proteinExistence type="predicted"/>
<sequence length="149" mass="16610">MFKIKANKKIGQILVLFIAIMFVLYGSMHIYLGFFGVKDRAVITGIRRQGGERNEPVPNRYTYVISYSFNLPDGRSIDGFAYKIGNAVYVKVTGSNMNTAHIRYLKALPEINALERDAGLKMGNIIIIGAGILIIKLIKPKSKSKKKSV</sequence>
<keyword evidence="1" id="KW-0472">Membrane</keyword>
<keyword evidence="3" id="KW-1185">Reference proteome</keyword>
<keyword evidence="1" id="KW-1133">Transmembrane helix</keyword>
<protein>
    <recommendedName>
        <fullName evidence="4">DUF3592 domain-containing protein</fullName>
    </recommendedName>
</protein>
<dbReference type="Proteomes" id="UP001651880">
    <property type="component" value="Unassembled WGS sequence"/>
</dbReference>
<evidence type="ECO:0008006" key="4">
    <source>
        <dbReference type="Google" id="ProtNLM"/>
    </source>
</evidence>
<accession>A0ABT1NHL0</accession>
<evidence type="ECO:0000313" key="3">
    <source>
        <dbReference type="Proteomes" id="UP001651880"/>
    </source>
</evidence>
<gene>
    <name evidence="2" type="ORF">LJD61_08735</name>
</gene>
<evidence type="ECO:0000313" key="2">
    <source>
        <dbReference type="EMBL" id="MCQ1529638.1"/>
    </source>
</evidence>
<keyword evidence="1" id="KW-0812">Transmembrane</keyword>
<reference evidence="2 3" key="1">
    <citation type="submission" date="2021-10" db="EMBL/GenBank/DDBJ databases">
        <title>Lutispora strain m25 sp. nov., a thermophilic, non-spore-forming bacterium isolated from a lab-scale methanogenic bioreactor digesting anaerobic sludge.</title>
        <authorList>
            <person name="El Houari A."/>
            <person name="Mcdonald J."/>
        </authorList>
    </citation>
    <scope>NUCLEOTIDE SEQUENCE [LARGE SCALE GENOMIC DNA]</scope>
    <source>
        <strain evidence="3">m25</strain>
    </source>
</reference>
<dbReference type="RefSeq" id="WP_255227151.1">
    <property type="nucleotide sequence ID" value="NZ_JAJEKE010000006.1"/>
</dbReference>
<feature type="transmembrane region" description="Helical" evidence="1">
    <location>
        <begin position="118"/>
        <end position="138"/>
    </location>
</feature>
<organism evidence="2 3">
    <name type="scientific">Lutispora saccharofermentans</name>
    <dbReference type="NCBI Taxonomy" id="3024236"/>
    <lineage>
        <taxon>Bacteria</taxon>
        <taxon>Bacillati</taxon>
        <taxon>Bacillota</taxon>
        <taxon>Clostridia</taxon>
        <taxon>Lutisporales</taxon>
        <taxon>Lutisporaceae</taxon>
        <taxon>Lutispora</taxon>
    </lineage>
</organism>
<comment type="caution">
    <text evidence="2">The sequence shown here is derived from an EMBL/GenBank/DDBJ whole genome shotgun (WGS) entry which is preliminary data.</text>
</comment>